<protein>
    <submittedName>
        <fullName evidence="2">Anti-sigma factor antagonist</fullName>
    </submittedName>
</protein>
<evidence type="ECO:0000313" key="3">
    <source>
        <dbReference type="Proteomes" id="UP000295636"/>
    </source>
</evidence>
<keyword evidence="3" id="KW-1185">Reference proteome</keyword>
<dbReference type="RefSeq" id="WP_133233815.1">
    <property type="nucleotide sequence ID" value="NZ_SMRT01000016.1"/>
</dbReference>
<feature type="domain" description="STAS" evidence="1">
    <location>
        <begin position="5"/>
        <end position="118"/>
    </location>
</feature>
<evidence type="ECO:0000313" key="2">
    <source>
        <dbReference type="EMBL" id="TDF93451.1"/>
    </source>
</evidence>
<dbReference type="InterPro" id="IPR036513">
    <property type="entry name" value="STAS_dom_sf"/>
</dbReference>
<reference evidence="2 3" key="1">
    <citation type="submission" date="2019-03" db="EMBL/GenBank/DDBJ databases">
        <title>This is whole genome sequence of Paenibacillus sp MS74 strain.</title>
        <authorList>
            <person name="Trinh H.N."/>
        </authorList>
    </citation>
    <scope>NUCLEOTIDE SEQUENCE [LARGE SCALE GENOMIC DNA]</scope>
    <source>
        <strain evidence="2 3">MS74</strain>
    </source>
</reference>
<accession>A0A4R5KDR9</accession>
<gene>
    <name evidence="2" type="ORF">E1757_26300</name>
</gene>
<evidence type="ECO:0000259" key="1">
    <source>
        <dbReference type="PROSITE" id="PS50801"/>
    </source>
</evidence>
<sequence>MNPFSIKDVREAGSALIVELQGSLTMEAEQPLLNLRDWKRGLGGSSRTLVFDFRLVSSFSSSGIRVLTRIVRWGADGGYQSFAHGLTEQYQRLFRMLGLTTYLMIYPDEYSILQRLEA</sequence>
<organism evidence="2 3">
    <name type="scientific">Paenibacillus piri</name>
    <dbReference type="NCBI Taxonomy" id="2547395"/>
    <lineage>
        <taxon>Bacteria</taxon>
        <taxon>Bacillati</taxon>
        <taxon>Bacillota</taxon>
        <taxon>Bacilli</taxon>
        <taxon>Bacillales</taxon>
        <taxon>Paenibacillaceae</taxon>
        <taxon>Paenibacillus</taxon>
    </lineage>
</organism>
<dbReference type="EMBL" id="SMRT01000016">
    <property type="protein sequence ID" value="TDF93451.1"/>
    <property type="molecule type" value="Genomic_DNA"/>
</dbReference>
<proteinExistence type="predicted"/>
<dbReference type="GO" id="GO:0043856">
    <property type="term" value="F:anti-sigma factor antagonist activity"/>
    <property type="evidence" value="ECO:0007669"/>
    <property type="project" value="TreeGrafter"/>
</dbReference>
<dbReference type="OrthoDB" id="119566at2"/>
<dbReference type="CDD" id="cd07043">
    <property type="entry name" value="STAS_anti-anti-sigma_factors"/>
    <property type="match status" value="1"/>
</dbReference>
<dbReference type="Pfam" id="PF01740">
    <property type="entry name" value="STAS"/>
    <property type="match status" value="1"/>
</dbReference>
<dbReference type="SUPFAM" id="SSF52091">
    <property type="entry name" value="SpoIIaa-like"/>
    <property type="match status" value="1"/>
</dbReference>
<dbReference type="PANTHER" id="PTHR33495">
    <property type="entry name" value="ANTI-SIGMA FACTOR ANTAGONIST TM_1081-RELATED-RELATED"/>
    <property type="match status" value="1"/>
</dbReference>
<dbReference type="AlphaFoldDB" id="A0A4R5KDR9"/>
<dbReference type="PROSITE" id="PS50801">
    <property type="entry name" value="STAS"/>
    <property type="match status" value="1"/>
</dbReference>
<name>A0A4R5KDR9_9BACL</name>
<dbReference type="Gene3D" id="3.30.750.24">
    <property type="entry name" value="STAS domain"/>
    <property type="match status" value="1"/>
</dbReference>
<dbReference type="Proteomes" id="UP000295636">
    <property type="component" value="Unassembled WGS sequence"/>
</dbReference>
<comment type="caution">
    <text evidence="2">The sequence shown here is derived from an EMBL/GenBank/DDBJ whole genome shotgun (WGS) entry which is preliminary data.</text>
</comment>
<dbReference type="InterPro" id="IPR002645">
    <property type="entry name" value="STAS_dom"/>
</dbReference>